<accession>B2JD36</accession>
<dbReference type="RefSeq" id="WP_012401302.1">
    <property type="nucleotide sequence ID" value="NC_010622.1"/>
</dbReference>
<dbReference type="KEGG" id="bph:Bphy_1913"/>
<name>B2JD36_PARP8</name>
<evidence type="ECO:0000313" key="2">
    <source>
        <dbReference type="EMBL" id="ACC71092.1"/>
    </source>
</evidence>
<proteinExistence type="predicted"/>
<feature type="region of interest" description="Disordered" evidence="1">
    <location>
        <begin position="83"/>
        <end position="111"/>
    </location>
</feature>
<gene>
    <name evidence="2" type="ordered locus">Bphy_1913</name>
</gene>
<dbReference type="OrthoDB" id="9019359at2"/>
<dbReference type="eggNOG" id="ENOG5030V4V">
    <property type="taxonomic scope" value="Bacteria"/>
</dbReference>
<dbReference type="EMBL" id="CP001043">
    <property type="protein sequence ID" value="ACC71092.1"/>
    <property type="molecule type" value="Genomic_DNA"/>
</dbReference>
<dbReference type="Proteomes" id="UP000001192">
    <property type="component" value="Chromosome 1"/>
</dbReference>
<sequence>MKKAFTQTLMELRGGAVVEEATNELNTLVAMVRDTGKAGKITITVEVKPFAKVQDALEVTGKVVATLPKEKESAEVFFPTVENNLSRHSERQTELPGISLADTPSPRVSLG</sequence>
<evidence type="ECO:0000313" key="3">
    <source>
        <dbReference type="Proteomes" id="UP000001192"/>
    </source>
</evidence>
<dbReference type="HOGENOM" id="CLU_158534_0_0_4"/>
<organism evidence="2 3">
    <name type="scientific">Paraburkholderia phymatum (strain DSM 17167 / CIP 108236 / LMG 21445 / STM815)</name>
    <name type="common">Burkholderia phymatum</name>
    <dbReference type="NCBI Taxonomy" id="391038"/>
    <lineage>
        <taxon>Bacteria</taxon>
        <taxon>Pseudomonadati</taxon>
        <taxon>Pseudomonadota</taxon>
        <taxon>Betaproteobacteria</taxon>
        <taxon>Burkholderiales</taxon>
        <taxon>Burkholderiaceae</taxon>
        <taxon>Paraburkholderia</taxon>
    </lineage>
</organism>
<keyword evidence="3" id="KW-1185">Reference proteome</keyword>
<protein>
    <submittedName>
        <fullName evidence="2">Uncharacterized protein</fullName>
    </submittedName>
</protein>
<dbReference type="AlphaFoldDB" id="B2JD36"/>
<reference evidence="3" key="1">
    <citation type="journal article" date="2014" name="Stand. Genomic Sci.">
        <title>Complete genome sequence of Burkholderia phymatum STM815(T), a broad host range and efficient nitrogen-fixing symbiont of Mimosa species.</title>
        <authorList>
            <person name="Moulin L."/>
            <person name="Klonowska A."/>
            <person name="Caroline B."/>
            <person name="Booth K."/>
            <person name="Vriezen J.A."/>
            <person name="Melkonian R."/>
            <person name="James E.K."/>
            <person name="Young J.P."/>
            <person name="Bena G."/>
            <person name="Hauser L."/>
            <person name="Land M."/>
            <person name="Kyrpides N."/>
            <person name="Bruce D."/>
            <person name="Chain P."/>
            <person name="Copeland A."/>
            <person name="Pitluck S."/>
            <person name="Woyke T."/>
            <person name="Lizotte-Waniewski M."/>
            <person name="Bristow J."/>
            <person name="Riley M."/>
        </authorList>
    </citation>
    <scope>NUCLEOTIDE SEQUENCE [LARGE SCALE GENOMIC DNA]</scope>
    <source>
        <strain evidence="3">DSM 17167 / CIP 108236 / LMG 21445 / STM815</strain>
    </source>
</reference>
<evidence type="ECO:0000256" key="1">
    <source>
        <dbReference type="SAM" id="MobiDB-lite"/>
    </source>
</evidence>